<accession>A0ABX4RE00</accession>
<organism evidence="1 2">
    <name type="scientific">Thalassospira povalilytica</name>
    <dbReference type="NCBI Taxonomy" id="732237"/>
    <lineage>
        <taxon>Bacteria</taxon>
        <taxon>Pseudomonadati</taxon>
        <taxon>Pseudomonadota</taxon>
        <taxon>Alphaproteobacteria</taxon>
        <taxon>Rhodospirillales</taxon>
        <taxon>Thalassospiraceae</taxon>
        <taxon>Thalassospira</taxon>
    </lineage>
</organism>
<keyword evidence="2" id="KW-1185">Reference proteome</keyword>
<protein>
    <submittedName>
        <fullName evidence="1">Uncharacterized protein</fullName>
    </submittedName>
</protein>
<reference evidence="1 2" key="1">
    <citation type="submission" date="2017-11" db="EMBL/GenBank/DDBJ databases">
        <title>Biodiversity and function of Thalassospira species in the particle-attached aromatic-hydrocarbon-degrading consortia from the surface seawater of the China South Sea.</title>
        <authorList>
            <person name="Dong C."/>
            <person name="Liu R."/>
            <person name="Shao Z."/>
        </authorList>
    </citation>
    <scope>NUCLEOTIDE SEQUENCE [LARGE SCALE GENOMIC DNA]</scope>
    <source>
        <strain evidence="1 2">139Z-12</strain>
    </source>
</reference>
<gene>
    <name evidence="1" type="ORF">CU041_03280</name>
</gene>
<sequence length="71" mass="7953">MAMSLIFNEVSPHACRDDIANIKKKPPVRKLRGGRKFNREAGVKTPDQKHRRFGGKPVFLVKPEDGVGKTP</sequence>
<evidence type="ECO:0000313" key="2">
    <source>
        <dbReference type="Proteomes" id="UP000233365"/>
    </source>
</evidence>
<name>A0ABX4RE00_9PROT</name>
<proteinExistence type="predicted"/>
<evidence type="ECO:0000313" key="1">
    <source>
        <dbReference type="EMBL" id="PKR52625.1"/>
    </source>
</evidence>
<dbReference type="Proteomes" id="UP000233365">
    <property type="component" value="Unassembled WGS sequence"/>
</dbReference>
<comment type="caution">
    <text evidence="1">The sequence shown here is derived from an EMBL/GenBank/DDBJ whole genome shotgun (WGS) entry which is preliminary data.</text>
</comment>
<dbReference type="EMBL" id="PGTS01000001">
    <property type="protein sequence ID" value="PKR52625.1"/>
    <property type="molecule type" value="Genomic_DNA"/>
</dbReference>